<evidence type="ECO:0000259" key="6">
    <source>
        <dbReference type="PROSITE" id="PS50109"/>
    </source>
</evidence>
<keyword evidence="3" id="KW-0808">Transferase</keyword>
<evidence type="ECO:0000256" key="5">
    <source>
        <dbReference type="SAM" id="MobiDB-lite"/>
    </source>
</evidence>
<dbReference type="GO" id="GO:0009927">
    <property type="term" value="F:histidine phosphotransfer kinase activity"/>
    <property type="evidence" value="ECO:0007669"/>
    <property type="project" value="TreeGrafter"/>
</dbReference>
<dbReference type="Gene3D" id="3.30.565.10">
    <property type="entry name" value="Histidine kinase-like ATPase, C-terminal domain"/>
    <property type="match status" value="1"/>
</dbReference>
<feature type="region of interest" description="Disordered" evidence="5">
    <location>
        <begin position="291"/>
        <end position="372"/>
    </location>
</feature>
<feature type="region of interest" description="Disordered" evidence="5">
    <location>
        <begin position="231"/>
        <end position="251"/>
    </location>
</feature>
<feature type="region of interest" description="Disordered" evidence="5">
    <location>
        <begin position="679"/>
        <end position="711"/>
    </location>
</feature>
<sequence length="1240" mass="131248">MTSRGETAVTVGDPTIETLPDILALLADRWVREGRRSGDAVLAASADLGRVVWANGAASALFSIAPGPQAEADGDLAKRLRDVVGEAGRTGEAGEAVTDGRGALASGEPVSWRRLVLGTPGRECLVVRVATGRDPRFEREALATLAEIGAQPVAIWSPDRSWADAGFGAMTDVHLEDLYDLRDSDAILDRSFLPGGRSIGLLKLSRGTIAVWHLGDEGFLRFDLEPQRAAAVHPERADRNEEPVGSPEDAHSFEREIRDLKTVGGSLLSAAGAALGAGLLGRLAGRTEAVTDRAEAREDEALPNEEVKPPLDERASQAGPDDGKELDERDHYEDGETHPADRTVADTGHAGEGLRDDPEGASPDENPPSAASQMPRALEVMGAGFGAAASEAFALKRGDEEHEADDAQDLALPGSGEAKEHPPFVASLAGQPIRFVWRLDQNGRFRTLSSEFARAVGPRAADVLDLSFADLAEALDLDPSGAIASLIERRDTWSDRMVLWPVQGTAKRIPVDLAALPVYSRERVFDGFRGFGVLRPADAEYDPHCTGLVLADGATMKAVVEAALEEKRASEMGTIEDDVADADEIGIEAEEDPSPVLVGADTGEEKSPEALDENASGSDIVTPGDRVVHLSERRQRRETPLSDEEAAAFRSIGAALSRADDQQNFESAIRSAKERIAEFAGQEARKSQEDRERSQTPSDIDMGGAPEPARRSYRKDASVFADLAGYYGRLPVPILVQSGDKTVFVNEEFSDLTGYRDASELAAAGGIDHLFVERSPGESVRLRRVNGGTIDVRARMQRIAVAGRSFLVISFFASPRLTVGDLSGIVSGPAGDGSEAAASAAADTMDNRLRDLMAEMDGAGEAVLVLDGTGVVEAANRRARRLFAGERAEGTASPDGAGPVGASFIDLFAPEDTGSARELLRAAQGPAAPEEPGEADLSIRSPGRSDKPVTAISQPLETGGWCVVLREGDAGGVEGEPPFRAHGEEASEAIDRARLQAEEESLRKTQFLASVAHEIRTPMTAILGFSDAIEGEAFGPIGNGRYLDYIRDIKRSARHVLDLVGDLLDLSKAEAGMLNLASSPVPLNLSVGEVVSMMQPVAGAARVVLRSNLPPSVPPVLGDERSIRQIVTNLVQNAIASTPPGGQVILSSQYREDGGVTLKCRDTGVGMSEAELEIARRPDGRIRRSGGRTGSSGTGLGLPLALAMADANGAELAFDTGPHGGTLVELRFGPDRVVGAQTRD</sequence>
<dbReference type="InterPro" id="IPR036890">
    <property type="entry name" value="HATPase_C_sf"/>
</dbReference>
<evidence type="ECO:0000313" key="8">
    <source>
        <dbReference type="Proteomes" id="UP000264310"/>
    </source>
</evidence>
<dbReference type="InterPro" id="IPR003661">
    <property type="entry name" value="HisK_dim/P_dom"/>
</dbReference>
<comment type="catalytic activity">
    <reaction evidence="1">
        <text>ATP + protein L-histidine = ADP + protein N-phospho-L-histidine.</text>
        <dbReference type="EC" id="2.7.13.3"/>
    </reaction>
</comment>
<feature type="compositionally biased region" description="Basic and acidic residues" evidence="5">
    <location>
        <begin position="626"/>
        <end position="640"/>
    </location>
</feature>
<comment type="caution">
    <text evidence="7">The sequence shown here is derived from an EMBL/GenBank/DDBJ whole genome shotgun (WGS) entry which is preliminary data.</text>
</comment>
<dbReference type="SUPFAM" id="SSF55874">
    <property type="entry name" value="ATPase domain of HSP90 chaperone/DNA topoisomerase II/histidine kinase"/>
    <property type="match status" value="1"/>
</dbReference>
<name>A0A371X2E9_9HYPH</name>
<dbReference type="SMART" id="SM00387">
    <property type="entry name" value="HATPase_c"/>
    <property type="match status" value="1"/>
</dbReference>
<dbReference type="Proteomes" id="UP000264310">
    <property type="component" value="Unassembled WGS sequence"/>
</dbReference>
<feature type="compositionally biased region" description="Basic and acidic residues" evidence="5">
    <location>
        <begin position="679"/>
        <end position="694"/>
    </location>
</feature>
<dbReference type="SMART" id="SM00388">
    <property type="entry name" value="HisKA"/>
    <property type="match status" value="1"/>
</dbReference>
<dbReference type="Pfam" id="PF00512">
    <property type="entry name" value="HisKA"/>
    <property type="match status" value="1"/>
</dbReference>
<dbReference type="SUPFAM" id="SSF47384">
    <property type="entry name" value="Homodimeric domain of signal transducing histidine kinase"/>
    <property type="match status" value="1"/>
</dbReference>
<dbReference type="CDD" id="cd00082">
    <property type="entry name" value="HisKA"/>
    <property type="match status" value="1"/>
</dbReference>
<feature type="region of interest" description="Disordered" evidence="5">
    <location>
        <begin position="921"/>
        <end position="952"/>
    </location>
</feature>
<dbReference type="InterPro" id="IPR000014">
    <property type="entry name" value="PAS"/>
</dbReference>
<evidence type="ECO:0000313" key="7">
    <source>
        <dbReference type="EMBL" id="RFC63393.1"/>
    </source>
</evidence>
<dbReference type="AlphaFoldDB" id="A0A371X2E9"/>
<dbReference type="PANTHER" id="PTHR43047:SF72">
    <property type="entry name" value="OSMOSENSING HISTIDINE PROTEIN KINASE SLN1"/>
    <property type="match status" value="1"/>
</dbReference>
<organism evidence="7 8">
    <name type="scientific">Fulvimarina endophytica</name>
    <dbReference type="NCBI Taxonomy" id="2293836"/>
    <lineage>
        <taxon>Bacteria</taxon>
        <taxon>Pseudomonadati</taxon>
        <taxon>Pseudomonadota</taxon>
        <taxon>Alphaproteobacteria</taxon>
        <taxon>Hyphomicrobiales</taxon>
        <taxon>Aurantimonadaceae</taxon>
        <taxon>Fulvimarina</taxon>
    </lineage>
</organism>
<dbReference type="Pfam" id="PF02518">
    <property type="entry name" value="HATPase_c"/>
    <property type="match status" value="1"/>
</dbReference>
<proteinExistence type="predicted"/>
<keyword evidence="8" id="KW-1185">Reference proteome</keyword>
<dbReference type="CDD" id="cd00130">
    <property type="entry name" value="PAS"/>
    <property type="match status" value="1"/>
</dbReference>
<accession>A0A371X2E9</accession>
<dbReference type="Gene3D" id="1.10.287.130">
    <property type="match status" value="1"/>
</dbReference>
<dbReference type="EMBL" id="QURL01000004">
    <property type="protein sequence ID" value="RFC63393.1"/>
    <property type="molecule type" value="Genomic_DNA"/>
</dbReference>
<evidence type="ECO:0000256" key="2">
    <source>
        <dbReference type="ARBA" id="ARBA00012438"/>
    </source>
</evidence>
<dbReference type="EC" id="2.7.13.3" evidence="2"/>
<feature type="region of interest" description="Disordered" evidence="5">
    <location>
        <begin position="588"/>
        <end position="645"/>
    </location>
</feature>
<evidence type="ECO:0000256" key="4">
    <source>
        <dbReference type="ARBA" id="ARBA00022777"/>
    </source>
</evidence>
<feature type="domain" description="Histidine kinase" evidence="6">
    <location>
        <begin position="1010"/>
        <end position="1232"/>
    </location>
</feature>
<reference evidence="7 8" key="1">
    <citation type="submission" date="2018-08" db="EMBL/GenBank/DDBJ databases">
        <title>Fulvimarina sp. 85, whole genome shotgun sequence.</title>
        <authorList>
            <person name="Tuo L."/>
        </authorList>
    </citation>
    <scope>NUCLEOTIDE SEQUENCE [LARGE SCALE GENOMIC DNA]</scope>
    <source>
        <strain evidence="7 8">85</strain>
    </source>
</reference>
<dbReference type="InterPro" id="IPR003594">
    <property type="entry name" value="HATPase_dom"/>
</dbReference>
<dbReference type="PANTHER" id="PTHR43047">
    <property type="entry name" value="TWO-COMPONENT HISTIDINE PROTEIN KINASE"/>
    <property type="match status" value="1"/>
</dbReference>
<dbReference type="InterPro" id="IPR036097">
    <property type="entry name" value="HisK_dim/P_sf"/>
</dbReference>
<evidence type="ECO:0000256" key="3">
    <source>
        <dbReference type="ARBA" id="ARBA00022679"/>
    </source>
</evidence>
<gene>
    <name evidence="7" type="ORF">DYI37_10130</name>
</gene>
<feature type="compositionally biased region" description="Basic and acidic residues" evidence="5">
    <location>
        <begin position="291"/>
        <end position="344"/>
    </location>
</feature>
<dbReference type="InterPro" id="IPR005467">
    <property type="entry name" value="His_kinase_dom"/>
</dbReference>
<dbReference type="PROSITE" id="PS50109">
    <property type="entry name" value="HIS_KIN"/>
    <property type="match status" value="1"/>
</dbReference>
<protein>
    <recommendedName>
        <fullName evidence="2">histidine kinase</fullName>
        <ecNumber evidence="2">2.7.13.3</ecNumber>
    </recommendedName>
</protein>
<dbReference type="GO" id="GO:0000155">
    <property type="term" value="F:phosphorelay sensor kinase activity"/>
    <property type="evidence" value="ECO:0007669"/>
    <property type="project" value="InterPro"/>
</dbReference>
<evidence type="ECO:0000256" key="1">
    <source>
        <dbReference type="ARBA" id="ARBA00000085"/>
    </source>
</evidence>
<keyword evidence="4" id="KW-0418">Kinase</keyword>
<dbReference type="GO" id="GO:0005886">
    <property type="term" value="C:plasma membrane"/>
    <property type="evidence" value="ECO:0007669"/>
    <property type="project" value="TreeGrafter"/>
</dbReference>
<feature type="compositionally biased region" description="Basic and acidic residues" evidence="5">
    <location>
        <begin position="233"/>
        <end position="251"/>
    </location>
</feature>